<dbReference type="EMBL" id="FLUV01000557">
    <property type="protein sequence ID" value="SBW19398.1"/>
    <property type="molecule type" value="Genomic_DNA"/>
</dbReference>
<dbReference type="InterPro" id="IPR010958">
    <property type="entry name" value="Chorismate_mutase_highGC-bac"/>
</dbReference>
<dbReference type="GO" id="GO:0046417">
    <property type="term" value="P:chorismate metabolic process"/>
    <property type="evidence" value="ECO:0007669"/>
    <property type="project" value="InterPro"/>
</dbReference>
<dbReference type="InterPro" id="IPR002701">
    <property type="entry name" value="CM_II_prokaryot"/>
</dbReference>
<proteinExistence type="predicted"/>
<dbReference type="NCBIfam" id="TIGR01808">
    <property type="entry name" value="CM_M_hiGC-arch"/>
    <property type="match status" value="1"/>
</dbReference>
<dbReference type="GO" id="GO:0004106">
    <property type="term" value="F:chorismate mutase activity"/>
    <property type="evidence" value="ECO:0007669"/>
    <property type="project" value="InterPro"/>
</dbReference>
<dbReference type="InterPro" id="IPR036979">
    <property type="entry name" value="CM_dom_sf"/>
</dbReference>
<dbReference type="NCBIfam" id="NF005894">
    <property type="entry name" value="PRK07857.1"/>
    <property type="match status" value="1"/>
</dbReference>
<dbReference type="AlphaFoldDB" id="A0A1C3NVF4"/>
<organism evidence="2 3">
    <name type="scientific">Candidatus Protofrankia californiensis</name>
    <dbReference type="NCBI Taxonomy" id="1839754"/>
    <lineage>
        <taxon>Bacteria</taxon>
        <taxon>Bacillati</taxon>
        <taxon>Actinomycetota</taxon>
        <taxon>Actinomycetes</taxon>
        <taxon>Frankiales</taxon>
        <taxon>Frankiaceae</taxon>
        <taxon>Protofrankia</taxon>
    </lineage>
</organism>
<keyword evidence="3" id="KW-1185">Reference proteome</keyword>
<reference evidence="3" key="1">
    <citation type="submission" date="2016-02" db="EMBL/GenBank/DDBJ databases">
        <authorList>
            <person name="Wibberg D."/>
        </authorList>
    </citation>
    <scope>NUCLEOTIDE SEQUENCE [LARGE SCALE GENOMIC DNA]</scope>
</reference>
<sequence length="94" mass="10154">MTSHALPSATPAPTISSIADGRQTIDEIDVQLRALVGARLEISRQIQALRSADGGPRIQHQRENEIITAWSRELGPRGVEIALSILTLCRGSLT</sequence>
<evidence type="ECO:0000313" key="3">
    <source>
        <dbReference type="Proteomes" id="UP000199013"/>
    </source>
</evidence>
<dbReference type="Proteomes" id="UP000199013">
    <property type="component" value="Unassembled WGS sequence"/>
</dbReference>
<dbReference type="PROSITE" id="PS51168">
    <property type="entry name" value="CHORISMATE_MUT_2"/>
    <property type="match status" value="1"/>
</dbReference>
<feature type="domain" description="Chorismate mutase" evidence="1">
    <location>
        <begin position="12"/>
        <end position="94"/>
    </location>
</feature>
<dbReference type="SMART" id="SM00830">
    <property type="entry name" value="CM_2"/>
    <property type="match status" value="1"/>
</dbReference>
<dbReference type="Pfam" id="PF01817">
    <property type="entry name" value="CM_2"/>
    <property type="match status" value="1"/>
</dbReference>
<name>A0A1C3NVF4_9ACTN</name>
<evidence type="ECO:0000313" key="2">
    <source>
        <dbReference type="EMBL" id="SBW19398.1"/>
    </source>
</evidence>
<dbReference type="InterPro" id="IPR036263">
    <property type="entry name" value="Chorismate_II_sf"/>
</dbReference>
<dbReference type="SUPFAM" id="SSF48600">
    <property type="entry name" value="Chorismate mutase II"/>
    <property type="match status" value="1"/>
</dbReference>
<dbReference type="Gene3D" id="1.20.59.10">
    <property type="entry name" value="Chorismate mutase"/>
    <property type="match status" value="1"/>
</dbReference>
<gene>
    <name evidence="2" type="ORF">FDG2_1330</name>
</gene>
<evidence type="ECO:0000259" key="1">
    <source>
        <dbReference type="PROSITE" id="PS51168"/>
    </source>
</evidence>
<accession>A0A1C3NVF4</accession>
<protein>
    <recommendedName>
        <fullName evidence="1">Chorismate mutase domain-containing protein</fullName>
    </recommendedName>
</protein>